<evidence type="ECO:0000256" key="1">
    <source>
        <dbReference type="SAM" id="MobiDB-lite"/>
    </source>
</evidence>
<accession>A0A8J6MYD9</accession>
<feature type="region of interest" description="Disordered" evidence="1">
    <location>
        <begin position="293"/>
        <end position="324"/>
    </location>
</feature>
<reference evidence="4 5" key="1">
    <citation type="submission" date="2020-08" db="EMBL/GenBank/DDBJ databases">
        <title>Bridging the membrane lipid divide: bacteria of the FCB group superphylum have the potential to synthesize archaeal ether lipids.</title>
        <authorList>
            <person name="Villanueva L."/>
            <person name="Von Meijenfeldt F.A.B."/>
            <person name="Westbye A.B."/>
            <person name="Yadav S."/>
            <person name="Hopmans E.C."/>
            <person name="Dutilh B.E."/>
            <person name="Sinninghe Damste J.S."/>
        </authorList>
    </citation>
    <scope>NUCLEOTIDE SEQUENCE [LARGE SCALE GENOMIC DNA]</scope>
    <source>
        <strain evidence="4">NIOZ-UU27</strain>
    </source>
</reference>
<evidence type="ECO:0000313" key="4">
    <source>
        <dbReference type="EMBL" id="MBC8177177.1"/>
    </source>
</evidence>
<protein>
    <recommendedName>
        <fullName evidence="6">Protein BatD</fullName>
    </recommendedName>
</protein>
<evidence type="ECO:0000256" key="3">
    <source>
        <dbReference type="SAM" id="SignalP"/>
    </source>
</evidence>
<gene>
    <name evidence="4" type="ORF">H8E19_07195</name>
</gene>
<keyword evidence="2" id="KW-0472">Membrane</keyword>
<comment type="caution">
    <text evidence="4">The sequence shown here is derived from an EMBL/GenBank/DDBJ whole genome shotgun (WGS) entry which is preliminary data.</text>
</comment>
<dbReference type="AlphaFoldDB" id="A0A8J6MYD9"/>
<feature type="compositionally biased region" description="Basic and acidic residues" evidence="1">
    <location>
        <begin position="309"/>
        <end position="324"/>
    </location>
</feature>
<dbReference type="Proteomes" id="UP000650524">
    <property type="component" value="Unassembled WGS sequence"/>
</dbReference>
<feature type="signal peptide" evidence="3">
    <location>
        <begin position="1"/>
        <end position="20"/>
    </location>
</feature>
<feature type="chain" id="PRO_5035174783" description="Protein BatD" evidence="3">
    <location>
        <begin position="21"/>
        <end position="324"/>
    </location>
</feature>
<evidence type="ECO:0008006" key="6">
    <source>
        <dbReference type="Google" id="ProtNLM"/>
    </source>
</evidence>
<proteinExistence type="predicted"/>
<evidence type="ECO:0000256" key="2">
    <source>
        <dbReference type="SAM" id="Phobius"/>
    </source>
</evidence>
<keyword evidence="2" id="KW-0812">Transmembrane</keyword>
<sequence length="324" mass="36069">MKGRWMVFFCILLSFGVARTAIGADSAPVGLVATLNPPSAKVGSAVLLTLNYHLPEDVRLSPDPQIKGLEGFTIVGRQTGPGQIRVTLLVDRIGQFKSGPLSLSYFDKEGKEGFLQTEPVKLIVLSNLGEKPEEAQLKPIYGIIPTTSGVIKYLPWVILALIACAAGIGLFLWIRRRRNRRAFVISQDPPHTLAKREIDELESQGLFEKGYVKEFYFRFSEIMRRYLESLRGFPAAEYTTQEIALSIHKPQDRQLLPLLQRADLVKFADLAPTPVKKDDEVKEALSYIRETGAESDGDLPVRSVSTKGLRSDRSLVEKSEEAGR</sequence>
<dbReference type="EMBL" id="JACNJD010000194">
    <property type="protein sequence ID" value="MBC8177177.1"/>
    <property type="molecule type" value="Genomic_DNA"/>
</dbReference>
<evidence type="ECO:0000313" key="5">
    <source>
        <dbReference type="Proteomes" id="UP000650524"/>
    </source>
</evidence>
<feature type="transmembrane region" description="Helical" evidence="2">
    <location>
        <begin position="153"/>
        <end position="174"/>
    </location>
</feature>
<keyword evidence="2" id="KW-1133">Transmembrane helix</keyword>
<keyword evidence="3" id="KW-0732">Signal</keyword>
<name>A0A8J6MYD9_9DELT</name>
<organism evidence="4 5">
    <name type="scientific">Candidatus Desulfacyla euxinica</name>
    <dbReference type="NCBI Taxonomy" id="2841693"/>
    <lineage>
        <taxon>Bacteria</taxon>
        <taxon>Deltaproteobacteria</taxon>
        <taxon>Candidatus Desulfacyla</taxon>
    </lineage>
</organism>